<accession>A0AAV9WV31</accession>
<reference evidence="1 2" key="1">
    <citation type="submission" date="2019-10" db="EMBL/GenBank/DDBJ databases">
        <authorList>
            <person name="Palmer J.M."/>
        </authorList>
    </citation>
    <scope>NUCLEOTIDE SEQUENCE [LARGE SCALE GENOMIC DNA]</scope>
    <source>
        <strain evidence="1 2">TWF694</strain>
    </source>
</reference>
<sequence length="203" mass="23302">MSEDVRMIFGEKPRLCLILHVLVMKICEEKFIRQPDNIMNITVDLGCCEKPLIKQLPFTFTWSDKELYVTVSSSRLRVYRVDLSGDTATYTDEKCGTEAQSHLVKTPKEIIFLPRSARNRKVLFQPPSEPGKLSMVIIGPRPHQSDASSIALYLSDQDLGGWVRLKDKELAEANLFSCHFNEMHEYFDAAFDCDIIPMIHDKF</sequence>
<dbReference type="AlphaFoldDB" id="A0AAV9WV31"/>
<dbReference type="EMBL" id="JAVHJO010000017">
    <property type="protein sequence ID" value="KAK6525440.1"/>
    <property type="molecule type" value="Genomic_DNA"/>
</dbReference>
<evidence type="ECO:0000313" key="1">
    <source>
        <dbReference type="EMBL" id="KAK6525440.1"/>
    </source>
</evidence>
<dbReference type="Proteomes" id="UP001365542">
    <property type="component" value="Unassembled WGS sequence"/>
</dbReference>
<gene>
    <name evidence="1" type="ORF">TWF694_005577</name>
</gene>
<name>A0AAV9WV31_9PEZI</name>
<proteinExistence type="predicted"/>
<keyword evidence="2" id="KW-1185">Reference proteome</keyword>
<evidence type="ECO:0000313" key="2">
    <source>
        <dbReference type="Proteomes" id="UP001365542"/>
    </source>
</evidence>
<organism evidence="1 2">
    <name type="scientific">Orbilia ellipsospora</name>
    <dbReference type="NCBI Taxonomy" id="2528407"/>
    <lineage>
        <taxon>Eukaryota</taxon>
        <taxon>Fungi</taxon>
        <taxon>Dikarya</taxon>
        <taxon>Ascomycota</taxon>
        <taxon>Pezizomycotina</taxon>
        <taxon>Orbiliomycetes</taxon>
        <taxon>Orbiliales</taxon>
        <taxon>Orbiliaceae</taxon>
        <taxon>Orbilia</taxon>
    </lineage>
</organism>
<protein>
    <submittedName>
        <fullName evidence="1">Uncharacterized protein</fullName>
    </submittedName>
</protein>
<comment type="caution">
    <text evidence="1">The sequence shown here is derived from an EMBL/GenBank/DDBJ whole genome shotgun (WGS) entry which is preliminary data.</text>
</comment>